<accession>J9CE75</accession>
<dbReference type="CDD" id="cd23432">
    <property type="entry name" value="beta-trefoil_Ricin_EndoBetaGal-like"/>
    <property type="match status" value="1"/>
</dbReference>
<dbReference type="SUPFAM" id="SSF49785">
    <property type="entry name" value="Galactose-binding domain-like"/>
    <property type="match status" value="1"/>
</dbReference>
<dbReference type="EMBL" id="AMCI01004333">
    <property type="protein sequence ID" value="EJW98290.1"/>
    <property type="molecule type" value="Genomic_DNA"/>
</dbReference>
<dbReference type="Gene3D" id="1.20.1270.90">
    <property type="entry name" value="AF1782-like"/>
    <property type="match status" value="1"/>
</dbReference>
<dbReference type="InterPro" id="IPR008979">
    <property type="entry name" value="Galactose-bd-like_sf"/>
</dbReference>
<sequence length="1057" mass="116629">MKNVATGEFLMNPVHTGGAIKTSGSQPQAVAVTCMLGNGLDQFQDENQQTTEEWKNADQRCVYYKGGQEHENVFVIYNTDAKSDKKFVCAREGSNVGSHIWHNYVDARILHIYATQKAGVYDNFCESMNMLYPSEEYVNNLYATGKNPGEVAENLVNEFKTAYQEAIVLVDDNTQADNVYTEALERLNAAKQACEEGINPLTPGFYVIDNNPAAGRANYAGTNNACLTETKGELHWAGFDKPEVMTVEGASFIWEVTRTDEVENGWYLRNYGTDRYAGSKNQNYQCVPSTETASQVYTITRRAGKFFSIDMVNQKKDHPSLHADQNTDKKIVIWGPYAGASQWAFLPVDASELEGIESALEQNRINKAAKALYVQASEQYVKGFEYSSPACSRDSIINNDGLIKAEDQLVSNAPESPDNEPGNAYINLIDGNFETYFHTVWSSADYASSYHYLDVRLDEAIECFNIKYAKRHNGNGNGSPVKIHVFASNDTTGGNWTDQGYMFCTYPYATTYVNEEGSSVKKNNFIGVAGCKLDNKYTYIRMQVEATAANSLTNGNLFWYWSELRMYPASYDASISLIEAVPADIRKNFEDCMATVKAELAADKVQKVSYEALQAAYDKFMEHYPDPQALKNAINDAKAKGEAATQSEGDAIGFYQEGAGAALLAVVEEVSATLKPVMTIEEINAGKAKLEKAIEELNAKLIIPETDLYVYIKCATQSEAEGSAKDQYLYAQNNDKSQVKFGSHERMYDRPEFIWKIIKNDDNSYSFINLATGTYLGNPVVNNAKVNMEWEADSVRLGGTNVGGVFNMICSKGVYYNTQPGTGNLVTWNSATGSDNSAFIFEPYEDFAGDAWDTYSVHHDFSGESAEIISKPFTLGSFAEGALLYKVLGMKDGKLQLALYGDNEIIPAGTPFIAMPDGEPNADGNYQAVLSMEGDYKNISYVFEGQKQGGMLAAIQSTDKVAGCGILYNNNVVKATETDKVKSHSGYFVEMPAETTEDGEITMEFPENIETGIIEVIVNTEKTGVYSLTGVKVRNNANTKGLPKGLYIVGGQKVLVK</sequence>
<dbReference type="Gene3D" id="2.60.120.260">
    <property type="entry name" value="Galactose-binding domain-like"/>
    <property type="match status" value="1"/>
</dbReference>
<proteinExistence type="predicted"/>
<comment type="caution">
    <text evidence="1">The sequence shown here is derived from an EMBL/GenBank/DDBJ whole genome shotgun (WGS) entry which is preliminary data.</text>
</comment>
<gene>
    <name evidence="1" type="ORF">EVA_13606</name>
</gene>
<name>J9CE75_9ZZZZ</name>
<organism evidence="1">
    <name type="scientific">gut metagenome</name>
    <dbReference type="NCBI Taxonomy" id="749906"/>
    <lineage>
        <taxon>unclassified sequences</taxon>
        <taxon>metagenomes</taxon>
        <taxon>organismal metagenomes</taxon>
    </lineage>
</organism>
<reference evidence="1" key="1">
    <citation type="journal article" date="2012" name="PLoS ONE">
        <title>Gene sets for utilization of primary and secondary nutrition supplies in the distal gut of endangered iberian lynx.</title>
        <authorList>
            <person name="Alcaide M."/>
            <person name="Messina E."/>
            <person name="Richter M."/>
            <person name="Bargiela R."/>
            <person name="Peplies J."/>
            <person name="Huws S.A."/>
            <person name="Newbold C.J."/>
            <person name="Golyshin P.N."/>
            <person name="Simon M.A."/>
            <person name="Lopez G."/>
            <person name="Yakimov M.M."/>
            <person name="Ferrer M."/>
        </authorList>
    </citation>
    <scope>NUCLEOTIDE SEQUENCE</scope>
</reference>
<protein>
    <submittedName>
        <fullName evidence="1">Protein containing Coagulation factor 5/8 type</fullName>
    </submittedName>
</protein>
<evidence type="ECO:0000313" key="1">
    <source>
        <dbReference type="EMBL" id="EJW98290.1"/>
    </source>
</evidence>
<dbReference type="AlphaFoldDB" id="J9CE75"/>